<evidence type="ECO:0000313" key="1">
    <source>
        <dbReference type="EMBL" id="KAI5404637.1"/>
    </source>
</evidence>
<sequence>MREQSDNRSAKPKTGTKEKKKIEFEFCKICNINYNQGIRHKYFPKHKISLSTFLSRFQSKLSDVRSFLKTPTPLSPQLASRNCFWCVFCDQDINELDSSFACESAIHHLASVEHVNNLKHFFWKYGGAMDQLDLFKVSDNDVAKWEKRCAALKKEASLQSEGSPGAVFGPSSDIHNQLNSGNIDSFENIYSHSMKSYPSNVVLPLHCHTNKYQVSSSGHSGVGNTGLLDIDKSSLPSEAGSSANPLALQDFAVGRSSHSLPCNGGQWSSDGYTSNKVLLDNGKVVNNESSQQGIQMLTRISIVPAENSGGNVHSGAPPPWFETTEGVPIHSKPVSRDLVSQLNKSGKHKKLNPKRVGAAWAEKRKIEMEMEKRGEIVRNECDPNWLPNFGRVWQSGSRRESRKEFEKEKQELLNVETQSELPIKIQPYVSKRMRMDSDVEHASG</sequence>
<accession>A0A9D4WMS4</accession>
<dbReference type="Gramene" id="Psat05G0169900-T1">
    <property type="protein sequence ID" value="KAI5404637.1"/>
    <property type="gene ID" value="KIW84_051699"/>
</dbReference>
<reference evidence="1 2" key="1">
    <citation type="journal article" date="2022" name="Nat. Genet.">
        <title>Improved pea reference genome and pan-genome highlight genomic features and evolutionary characteristics.</title>
        <authorList>
            <person name="Yang T."/>
            <person name="Liu R."/>
            <person name="Luo Y."/>
            <person name="Hu S."/>
            <person name="Wang D."/>
            <person name="Wang C."/>
            <person name="Pandey M.K."/>
            <person name="Ge S."/>
            <person name="Xu Q."/>
            <person name="Li N."/>
            <person name="Li G."/>
            <person name="Huang Y."/>
            <person name="Saxena R.K."/>
            <person name="Ji Y."/>
            <person name="Li M."/>
            <person name="Yan X."/>
            <person name="He Y."/>
            <person name="Liu Y."/>
            <person name="Wang X."/>
            <person name="Xiang C."/>
            <person name="Varshney R.K."/>
            <person name="Ding H."/>
            <person name="Gao S."/>
            <person name="Zong X."/>
        </authorList>
    </citation>
    <scope>NUCLEOTIDE SEQUENCE [LARGE SCALE GENOMIC DNA]</scope>
    <source>
        <strain evidence="1 2">cv. Zhongwan 6</strain>
    </source>
</reference>
<comment type="caution">
    <text evidence="1">The sequence shown here is derived from an EMBL/GenBank/DDBJ whole genome shotgun (WGS) entry which is preliminary data.</text>
</comment>
<dbReference type="Proteomes" id="UP001058974">
    <property type="component" value="Chromosome 5"/>
</dbReference>
<dbReference type="Gramene" id="PSAT_LOCUS23521_t1">
    <property type="protein sequence ID" value="CAL5204526.1"/>
    <property type="gene ID" value="PSAT_LOCUS23521"/>
</dbReference>
<evidence type="ECO:0000313" key="2">
    <source>
        <dbReference type="Proteomes" id="UP001058974"/>
    </source>
</evidence>
<dbReference type="AlphaFoldDB" id="A0A9D4WMS4"/>
<dbReference type="Gramene" id="Psat5g051400.1">
    <property type="protein sequence ID" value="Psat5g051400.1.cds"/>
    <property type="gene ID" value="Psat5g051400"/>
</dbReference>
<dbReference type="Pfam" id="PF14968">
    <property type="entry name" value="CCDC84"/>
    <property type="match status" value="1"/>
</dbReference>
<name>A0A9D4WMS4_PEA</name>
<dbReference type="PANTHER" id="PTHR31198:SF1">
    <property type="entry name" value="CENTROSOMAL AT-AC SPLICING FACTOR"/>
    <property type="match status" value="1"/>
</dbReference>
<dbReference type="EMBL" id="JAMSHJ010000005">
    <property type="protein sequence ID" value="KAI5404637.1"/>
    <property type="molecule type" value="Genomic_DNA"/>
</dbReference>
<gene>
    <name evidence="1" type="ORF">KIW84_051699</name>
</gene>
<dbReference type="InterPro" id="IPR028015">
    <property type="entry name" value="CCDC84-like"/>
</dbReference>
<keyword evidence="2" id="KW-1185">Reference proteome</keyword>
<protein>
    <recommendedName>
        <fullName evidence="3">TITAN-like protein</fullName>
    </recommendedName>
</protein>
<evidence type="ECO:0008006" key="3">
    <source>
        <dbReference type="Google" id="ProtNLM"/>
    </source>
</evidence>
<dbReference type="PANTHER" id="PTHR31198">
    <property type="entry name" value="COILED-COIL DOMAIN-CONTAINING PROTEIN 84"/>
    <property type="match status" value="1"/>
</dbReference>
<proteinExistence type="predicted"/>
<organism evidence="1 2">
    <name type="scientific">Pisum sativum</name>
    <name type="common">Garden pea</name>
    <name type="synonym">Lathyrus oleraceus</name>
    <dbReference type="NCBI Taxonomy" id="3888"/>
    <lineage>
        <taxon>Eukaryota</taxon>
        <taxon>Viridiplantae</taxon>
        <taxon>Streptophyta</taxon>
        <taxon>Embryophyta</taxon>
        <taxon>Tracheophyta</taxon>
        <taxon>Spermatophyta</taxon>
        <taxon>Magnoliopsida</taxon>
        <taxon>eudicotyledons</taxon>
        <taxon>Gunneridae</taxon>
        <taxon>Pentapetalae</taxon>
        <taxon>rosids</taxon>
        <taxon>fabids</taxon>
        <taxon>Fabales</taxon>
        <taxon>Fabaceae</taxon>
        <taxon>Papilionoideae</taxon>
        <taxon>50 kb inversion clade</taxon>
        <taxon>NPAAA clade</taxon>
        <taxon>Hologalegina</taxon>
        <taxon>IRL clade</taxon>
        <taxon>Fabeae</taxon>
        <taxon>Lathyrus</taxon>
    </lineage>
</organism>